<accession>A0A2N3KRT3</accession>
<evidence type="ECO:0000313" key="2">
    <source>
        <dbReference type="EMBL" id="PKR53268.1"/>
    </source>
</evidence>
<feature type="region of interest" description="Disordered" evidence="1">
    <location>
        <begin position="148"/>
        <end position="184"/>
    </location>
</feature>
<feature type="region of interest" description="Disordered" evidence="1">
    <location>
        <begin position="87"/>
        <end position="114"/>
    </location>
</feature>
<evidence type="ECO:0000313" key="3">
    <source>
        <dbReference type="Proteomes" id="UP000233597"/>
    </source>
</evidence>
<name>A0A2N3KRT3_9PROT</name>
<evidence type="ECO:0000256" key="1">
    <source>
        <dbReference type="SAM" id="MobiDB-lite"/>
    </source>
</evidence>
<protein>
    <submittedName>
        <fullName evidence="2">Uncharacterized protein</fullName>
    </submittedName>
</protein>
<dbReference type="AlphaFoldDB" id="A0A2N3KRT3"/>
<dbReference type="EMBL" id="NWTK01000009">
    <property type="protein sequence ID" value="PKR53268.1"/>
    <property type="molecule type" value="Genomic_DNA"/>
</dbReference>
<gene>
    <name evidence="2" type="ORF">COO20_14280</name>
</gene>
<organism evidence="2 3">
    <name type="scientific">Thalassospira marina</name>
    <dbReference type="NCBI Taxonomy" id="2048283"/>
    <lineage>
        <taxon>Bacteria</taxon>
        <taxon>Pseudomonadati</taxon>
        <taxon>Pseudomonadota</taxon>
        <taxon>Alphaproteobacteria</taxon>
        <taxon>Rhodospirillales</taxon>
        <taxon>Thalassospiraceae</taxon>
        <taxon>Thalassospira</taxon>
    </lineage>
</organism>
<reference evidence="2 3" key="1">
    <citation type="submission" date="2017-09" db="EMBL/GenBank/DDBJ databases">
        <title>Biodiversity and function of Thalassospira species in the particle-attached aromatic-hydrocarbon-degrading consortia from the surface seawater of the South China Sea.</title>
        <authorList>
            <person name="Dong C."/>
            <person name="Liu R."/>
            <person name="Shao Z."/>
        </authorList>
    </citation>
    <scope>NUCLEOTIDE SEQUENCE [LARGE SCALE GENOMIC DNA]</scope>
    <source>
        <strain evidence="2 3">CSC1P2</strain>
    </source>
</reference>
<proteinExistence type="predicted"/>
<dbReference type="Proteomes" id="UP000233597">
    <property type="component" value="Unassembled WGS sequence"/>
</dbReference>
<comment type="caution">
    <text evidence="2">The sequence shown here is derived from an EMBL/GenBank/DDBJ whole genome shotgun (WGS) entry which is preliminary data.</text>
</comment>
<sequence>MEMAKNSRATTLPVLDPALGERIRHVVDMFDRKKDAAEVAGVIPEQLNRWCQAQSEPRFVGVARLASAQAVRLEWIVTGKGPVHIDPATDPANIAPPAASGKNGGQPATDPAQSNVHHMALSEMVAPEMVAGISGTIAADTTGDVANDSALPTKGTAARSASSEKKTSRTKKSRSKTNVADNDAVETPYSNHGLLSAIVTGFLTAEGVEDAPRITKNILAAYSEIIALLGDELSQADTGMMIAQIVSAIIRRHSISNRPSPSETESV</sequence>